<evidence type="ECO:0000313" key="2">
    <source>
        <dbReference type="WBParaSite" id="RSKR_0000266500.1"/>
    </source>
</evidence>
<dbReference type="WBParaSite" id="RSKR_0000266500.1">
    <property type="protein sequence ID" value="RSKR_0000266500.1"/>
    <property type="gene ID" value="RSKR_0000266500"/>
</dbReference>
<accession>A0AC35TPK5</accession>
<reference evidence="2" key="1">
    <citation type="submission" date="2016-11" db="UniProtKB">
        <authorList>
            <consortium name="WormBaseParasite"/>
        </authorList>
    </citation>
    <scope>IDENTIFICATION</scope>
    <source>
        <strain evidence="2">KR3021</strain>
    </source>
</reference>
<organism evidence="1 2">
    <name type="scientific">Rhabditophanes sp. KR3021</name>
    <dbReference type="NCBI Taxonomy" id="114890"/>
    <lineage>
        <taxon>Eukaryota</taxon>
        <taxon>Metazoa</taxon>
        <taxon>Ecdysozoa</taxon>
        <taxon>Nematoda</taxon>
        <taxon>Chromadorea</taxon>
        <taxon>Rhabditida</taxon>
        <taxon>Tylenchina</taxon>
        <taxon>Panagrolaimomorpha</taxon>
        <taxon>Strongyloidoidea</taxon>
        <taxon>Alloionematidae</taxon>
        <taxon>Rhabditophanes</taxon>
    </lineage>
</organism>
<proteinExistence type="predicted"/>
<sequence>MKHHAGKKHISDSEHPYFAELKDIEVDGKLLKEQSVLVIDPCEQVELTFIDTVKGLEELIVFLNKQEEFAVDLEHHDLRSFLGITCLIQISTAFKDFIIDPFPIWNEMWQLNEPFTDPAILKVFHGAHSDIIWLQRDFGIYVVNMIDTQAVMKACNITPLGLSSLIRRYYNIELDKKYQRADWRYRPLTKEMLTYARCDTHYLLGAKNLVVNDCLKMGNDFQNLVRQAFDESTVICMSHFEQPRFVLEIVGKHKAKYTRFSLLQRLALKRLFKWRDAVAREEDESLNYVIKDDALFSIAEVMPEDVQGLLNTCIPTPPLLTKHANELSSLLYKMREYSEDMCAKLLEEEEVHVAEEVKANGPTTHSRNEDDLRVQAMFDKMDCTSEYVNTSVPKTVCSDERFGEFPKIEINAGSDVLKLVKLTAEIQKEGKSVIKKAPFHLKNRLRKVIPISVVPAVKQVFEEQSELATPFEQHLLALMELERNQPDANTMRDLRIKEAQVKCKKGWAEM</sequence>
<dbReference type="Proteomes" id="UP000095286">
    <property type="component" value="Unplaced"/>
</dbReference>
<name>A0AC35TPK5_9BILA</name>
<protein>
    <submittedName>
        <fullName evidence="2">HRDC domain-containing protein</fullName>
    </submittedName>
</protein>
<evidence type="ECO:0000313" key="1">
    <source>
        <dbReference type="Proteomes" id="UP000095286"/>
    </source>
</evidence>